<evidence type="ECO:0000256" key="3">
    <source>
        <dbReference type="ARBA" id="ARBA00023125"/>
    </source>
</evidence>
<dbReference type="InterPro" id="IPR036390">
    <property type="entry name" value="WH_DNA-bd_sf"/>
</dbReference>
<keyword evidence="4" id="KW-0010">Activator</keyword>
<accession>A0ABQ4P9Q6</accession>
<feature type="domain" description="HTH lysR-type" evidence="6">
    <location>
        <begin position="15"/>
        <end position="72"/>
    </location>
</feature>
<evidence type="ECO:0000313" key="7">
    <source>
        <dbReference type="EMBL" id="GIU44144.1"/>
    </source>
</evidence>
<evidence type="ECO:0000256" key="2">
    <source>
        <dbReference type="ARBA" id="ARBA00023015"/>
    </source>
</evidence>
<organism evidence="7 8">
    <name type="scientific">Shewanella algidipiscicola</name>
    <dbReference type="NCBI Taxonomy" id="614070"/>
    <lineage>
        <taxon>Bacteria</taxon>
        <taxon>Pseudomonadati</taxon>
        <taxon>Pseudomonadota</taxon>
        <taxon>Gammaproteobacteria</taxon>
        <taxon>Alteromonadales</taxon>
        <taxon>Shewanellaceae</taxon>
        <taxon>Shewanella</taxon>
    </lineage>
</organism>
<gene>
    <name evidence="7" type="primary">nhaR</name>
    <name evidence="7" type="ORF">TUM4630_09110</name>
</gene>
<keyword evidence="3" id="KW-0238">DNA-binding</keyword>
<reference evidence="7 8" key="1">
    <citation type="submission" date="2021-05" db="EMBL/GenBank/DDBJ databases">
        <title>Molecular characterization for Shewanella algae harboring chromosomal blaOXA-55-like strains isolated from clinical and environment sample.</title>
        <authorList>
            <person name="Ohama Y."/>
            <person name="Aoki K."/>
            <person name="Harada S."/>
            <person name="Moriya K."/>
            <person name="Ishii Y."/>
            <person name="Tateda K."/>
        </authorList>
    </citation>
    <scope>NUCLEOTIDE SEQUENCE [LARGE SCALE GENOMIC DNA]</scope>
    <source>
        <strain evidence="7 8">LMG 23746</strain>
    </source>
</reference>
<dbReference type="SUPFAM" id="SSF46785">
    <property type="entry name" value="Winged helix' DNA-binding domain"/>
    <property type="match status" value="1"/>
</dbReference>
<dbReference type="SUPFAM" id="SSF53850">
    <property type="entry name" value="Periplasmic binding protein-like II"/>
    <property type="match status" value="1"/>
</dbReference>
<dbReference type="Gene3D" id="1.10.10.10">
    <property type="entry name" value="Winged helix-like DNA-binding domain superfamily/Winged helix DNA-binding domain"/>
    <property type="match status" value="1"/>
</dbReference>
<name>A0ABQ4P9Q6_9GAMM</name>
<keyword evidence="5" id="KW-0804">Transcription</keyword>
<evidence type="ECO:0000259" key="6">
    <source>
        <dbReference type="PROSITE" id="PS50931"/>
    </source>
</evidence>
<protein>
    <submittedName>
        <fullName evidence="7">Transcriptional activator NhaR</fullName>
    </submittedName>
</protein>
<dbReference type="PANTHER" id="PTHR30293">
    <property type="entry name" value="TRANSCRIPTIONAL REGULATORY PROTEIN NAC-RELATED"/>
    <property type="match status" value="1"/>
</dbReference>
<dbReference type="InterPro" id="IPR005119">
    <property type="entry name" value="LysR_subst-bd"/>
</dbReference>
<dbReference type="Pfam" id="PF00126">
    <property type="entry name" value="HTH_1"/>
    <property type="match status" value="1"/>
</dbReference>
<dbReference type="EMBL" id="BPFB01000008">
    <property type="protein sequence ID" value="GIU44144.1"/>
    <property type="molecule type" value="Genomic_DNA"/>
</dbReference>
<dbReference type="PANTHER" id="PTHR30293:SF2">
    <property type="entry name" value="TRANSCRIPTIONAL ACTIVATOR PROTEIN NHAR"/>
    <property type="match status" value="1"/>
</dbReference>
<proteinExistence type="inferred from homology"/>
<keyword evidence="8" id="KW-1185">Reference proteome</keyword>
<dbReference type="Pfam" id="PF03466">
    <property type="entry name" value="LysR_substrate"/>
    <property type="match status" value="1"/>
</dbReference>
<dbReference type="InterPro" id="IPR036388">
    <property type="entry name" value="WH-like_DNA-bd_sf"/>
</dbReference>
<dbReference type="NCBIfam" id="NF008284">
    <property type="entry name" value="PRK11062.1"/>
    <property type="match status" value="1"/>
</dbReference>
<dbReference type="RefSeq" id="WP_373317381.1">
    <property type="nucleotide sequence ID" value="NZ_BPFB01000008.1"/>
</dbReference>
<evidence type="ECO:0000256" key="1">
    <source>
        <dbReference type="ARBA" id="ARBA00009437"/>
    </source>
</evidence>
<dbReference type="PROSITE" id="PS50931">
    <property type="entry name" value="HTH_LYSR"/>
    <property type="match status" value="1"/>
</dbReference>
<comment type="similarity">
    <text evidence="1">Belongs to the LysR transcriptional regulatory family.</text>
</comment>
<comment type="caution">
    <text evidence="7">The sequence shown here is derived from an EMBL/GenBank/DDBJ whole genome shotgun (WGS) entry which is preliminary data.</text>
</comment>
<dbReference type="Proteomes" id="UP000761574">
    <property type="component" value="Unassembled WGS sequence"/>
</dbReference>
<sequence>MKAKTEVNHVLTTHLNYNHLYYFWMVHKKGSVAKAAQALCLTPQTVTGQIRVLEERLKGCLFKRVGRSLEPTELGELVFRYADKMFSLSYEMLDRLNYQKEDNILFEVGIADALSKALASRVLLSVVPSDGSMRLACFESTHESLMERLREHKLDMILSDCAGESLKYPEILSKKLGECGIGFFSSERYSKPFPACLEQAKLLIPGKRTSLGQQLHHWFDENNLNVTILGEFDDAAMMKAFGYFKQGIFVAPSIYKQDILAHGISFLGETLDIKEVYHVMFAERMIQHPAVKRLLATDFSDLFAGKDSQVELL</sequence>
<evidence type="ECO:0000256" key="4">
    <source>
        <dbReference type="ARBA" id="ARBA00023159"/>
    </source>
</evidence>
<dbReference type="InterPro" id="IPR000847">
    <property type="entry name" value="LysR_HTH_N"/>
</dbReference>
<keyword evidence="2" id="KW-0805">Transcription regulation</keyword>
<evidence type="ECO:0000313" key="8">
    <source>
        <dbReference type="Proteomes" id="UP000761574"/>
    </source>
</evidence>
<evidence type="ECO:0000256" key="5">
    <source>
        <dbReference type="ARBA" id="ARBA00023163"/>
    </source>
</evidence>